<dbReference type="EMBL" id="JBIAZU010000002">
    <property type="protein sequence ID" value="MFF5290092.1"/>
    <property type="molecule type" value="Genomic_DNA"/>
</dbReference>
<reference evidence="1 2" key="1">
    <citation type="submission" date="2024-10" db="EMBL/GenBank/DDBJ databases">
        <title>The Natural Products Discovery Center: Release of the First 8490 Sequenced Strains for Exploring Actinobacteria Biosynthetic Diversity.</title>
        <authorList>
            <person name="Kalkreuter E."/>
            <person name="Kautsar S.A."/>
            <person name="Yang D."/>
            <person name="Bader C.D."/>
            <person name="Teijaro C.N."/>
            <person name="Fluegel L."/>
            <person name="Davis C.M."/>
            <person name="Simpson J.R."/>
            <person name="Lauterbach L."/>
            <person name="Steele A.D."/>
            <person name="Gui C."/>
            <person name="Meng S."/>
            <person name="Li G."/>
            <person name="Viehrig K."/>
            <person name="Ye F."/>
            <person name="Su P."/>
            <person name="Kiefer A.F."/>
            <person name="Nichols A."/>
            <person name="Cepeda A.J."/>
            <person name="Yan W."/>
            <person name="Fan B."/>
            <person name="Jiang Y."/>
            <person name="Adhikari A."/>
            <person name="Zheng C.-J."/>
            <person name="Schuster L."/>
            <person name="Cowan T.M."/>
            <person name="Smanski M.J."/>
            <person name="Chevrette M.G."/>
            <person name="De Carvalho L.P.S."/>
            <person name="Shen B."/>
        </authorList>
    </citation>
    <scope>NUCLEOTIDE SEQUENCE [LARGE SCALE GENOMIC DNA]</scope>
    <source>
        <strain evidence="1 2">NPDC000087</strain>
    </source>
</reference>
<sequence>MTELPGYRLLRLSIRDEDVPEEIRREFEQVGLPDQLIGFEYVVRRDPVVVSAQNDRDLWFADCGPHVGMYVELSSGRVVTMRRKGPPNRLLVNSSVQLFRACVEQVSSRYPFYEDDAEIEQIEAATDRIEQLLTRIDETALSDDGFWLEYVSDMRIGDYAPGLISSAAEH</sequence>
<evidence type="ECO:0000313" key="2">
    <source>
        <dbReference type="Proteomes" id="UP001602245"/>
    </source>
</evidence>
<proteinExistence type="predicted"/>
<evidence type="ECO:0000313" key="1">
    <source>
        <dbReference type="EMBL" id="MFF5290092.1"/>
    </source>
</evidence>
<protein>
    <submittedName>
        <fullName evidence="1">SUKH-4 family immunity protein</fullName>
    </submittedName>
</protein>
<name>A0ABW6W9V4_9ACTN</name>
<organism evidence="1 2">
    <name type="scientific">Paractinoplanes globisporus</name>
    <dbReference type="NCBI Taxonomy" id="113565"/>
    <lineage>
        <taxon>Bacteria</taxon>
        <taxon>Bacillati</taxon>
        <taxon>Actinomycetota</taxon>
        <taxon>Actinomycetes</taxon>
        <taxon>Micromonosporales</taxon>
        <taxon>Micromonosporaceae</taxon>
        <taxon>Paractinoplanes</taxon>
    </lineage>
</organism>
<accession>A0ABW6W9V4</accession>
<comment type="caution">
    <text evidence="1">The sequence shown here is derived from an EMBL/GenBank/DDBJ whole genome shotgun (WGS) entry which is preliminary data.</text>
</comment>
<dbReference type="InterPro" id="IPR025851">
    <property type="entry name" value="SUKH-4"/>
</dbReference>
<gene>
    <name evidence="1" type="ORF">ACFY35_11660</name>
</gene>
<dbReference type="Pfam" id="PF14435">
    <property type="entry name" value="SUKH-4"/>
    <property type="match status" value="1"/>
</dbReference>
<dbReference type="Proteomes" id="UP001602245">
    <property type="component" value="Unassembled WGS sequence"/>
</dbReference>
<keyword evidence="2" id="KW-1185">Reference proteome</keyword>
<dbReference type="RefSeq" id="WP_084698998.1">
    <property type="nucleotide sequence ID" value="NZ_JBIAZU010000002.1"/>
</dbReference>